<comment type="function">
    <text evidence="10">Catalyzes the last two steps in the biosynthesis of 5-methylaminomethyl-2-thiouridine (mnm(5)s(2)U) at the wobble position (U34) in tRNA. Catalyzes the FAD-dependent demodification of cmnm(5)s(2)U34 to nm(5)s(2)U34, followed by the transfer of a methyl group from S-adenosyl-L-methionine to nm(5)s(2)U34, to form mnm(5)s(2)U34.</text>
</comment>
<dbReference type="NCBIfam" id="TIGR03197">
    <property type="entry name" value="MnmC_Cterm"/>
    <property type="match status" value="1"/>
</dbReference>
<evidence type="ECO:0000256" key="1">
    <source>
        <dbReference type="ARBA" id="ARBA00022490"/>
    </source>
</evidence>
<evidence type="ECO:0000256" key="4">
    <source>
        <dbReference type="ARBA" id="ARBA00022679"/>
    </source>
</evidence>
<evidence type="ECO:0000256" key="2">
    <source>
        <dbReference type="ARBA" id="ARBA00022603"/>
    </source>
</evidence>
<dbReference type="GO" id="GO:0004808">
    <property type="term" value="F:tRNA (5-methylaminomethyl-2-thiouridylate)(34)-methyltransferase activity"/>
    <property type="evidence" value="ECO:0007669"/>
    <property type="project" value="UniProtKB-EC"/>
</dbReference>
<evidence type="ECO:0000259" key="11">
    <source>
        <dbReference type="Pfam" id="PF01266"/>
    </source>
</evidence>
<dbReference type="Gene3D" id="3.30.9.10">
    <property type="entry name" value="D-Amino Acid Oxidase, subunit A, domain 2"/>
    <property type="match status" value="1"/>
</dbReference>
<evidence type="ECO:0000256" key="3">
    <source>
        <dbReference type="ARBA" id="ARBA00022630"/>
    </source>
</evidence>
<dbReference type="GO" id="GO:0002097">
    <property type="term" value="P:tRNA wobble base modification"/>
    <property type="evidence" value="ECO:0007669"/>
    <property type="project" value="UniProtKB-UniRule"/>
</dbReference>
<dbReference type="NCBIfam" id="NF002481">
    <property type="entry name" value="PRK01747.1-2"/>
    <property type="match status" value="1"/>
</dbReference>
<evidence type="ECO:0000313" key="14">
    <source>
        <dbReference type="Proteomes" id="UP000219329"/>
    </source>
</evidence>
<dbReference type="HAMAP" id="MF_01102">
    <property type="entry name" value="MnmC"/>
    <property type="match status" value="1"/>
</dbReference>
<dbReference type="Gene3D" id="3.50.50.60">
    <property type="entry name" value="FAD/NAD(P)-binding domain"/>
    <property type="match status" value="1"/>
</dbReference>
<accession>A0A2A5WGF1</accession>
<dbReference type="PANTHER" id="PTHR13847:SF283">
    <property type="entry name" value="TRNA 5-METHYLAMINOMETHYL-2-THIOURIDINE BIOSYNTHESIS BIFUNCTIONAL PROTEIN MNMC"/>
    <property type="match status" value="1"/>
</dbReference>
<evidence type="ECO:0000256" key="5">
    <source>
        <dbReference type="ARBA" id="ARBA00022691"/>
    </source>
</evidence>
<reference evidence="13 14" key="1">
    <citation type="submission" date="2017-08" db="EMBL/GenBank/DDBJ databases">
        <title>Fine stratification of microbial communities through a metagenomic profile of the photic zone.</title>
        <authorList>
            <person name="Haro-Moreno J.M."/>
            <person name="Lopez-Perez M."/>
            <person name="De La Torre J."/>
            <person name="Picazo A."/>
            <person name="Camacho A."/>
            <person name="Rodriguez-Valera F."/>
        </authorList>
    </citation>
    <scope>NUCLEOTIDE SEQUENCE [LARGE SCALE GENOMIC DNA]</scope>
    <source>
        <strain evidence="13">MED-G28</strain>
    </source>
</reference>
<gene>
    <name evidence="10" type="primary">mnmC</name>
    <name evidence="13" type="ORF">CNF02_01205</name>
</gene>
<dbReference type="Pfam" id="PF01266">
    <property type="entry name" value="DAO"/>
    <property type="match status" value="1"/>
</dbReference>
<dbReference type="EC" id="1.5.-.-" evidence="10"/>
<feature type="region of interest" description="FAD-dependent cmnm(5)s(2)U34 oxidoreductase" evidence="10">
    <location>
        <begin position="265"/>
        <end position="678"/>
    </location>
</feature>
<dbReference type="Pfam" id="PF05430">
    <property type="entry name" value="Methyltransf_30"/>
    <property type="match status" value="1"/>
</dbReference>
<dbReference type="SUPFAM" id="SSF51905">
    <property type="entry name" value="FAD/NAD(P)-binding domain"/>
    <property type="match status" value="1"/>
</dbReference>
<keyword evidence="8 10" id="KW-0560">Oxidoreductase</keyword>
<dbReference type="InterPro" id="IPR006076">
    <property type="entry name" value="FAD-dep_OxRdtase"/>
</dbReference>
<feature type="domain" description="MnmC-like methyltransferase" evidence="12">
    <location>
        <begin position="110"/>
        <end position="233"/>
    </location>
</feature>
<comment type="caution">
    <text evidence="13">The sequence shown here is derived from an EMBL/GenBank/DDBJ whole genome shotgun (WGS) entry which is preliminary data.</text>
</comment>
<dbReference type="EC" id="2.1.1.61" evidence="10"/>
<dbReference type="InterPro" id="IPR023032">
    <property type="entry name" value="tRNA_MAMT_biosynth_bifunc_MnmC"/>
</dbReference>
<organism evidence="13 14">
    <name type="scientific">OM182 bacterium MED-G28</name>
    <dbReference type="NCBI Taxonomy" id="1986256"/>
    <lineage>
        <taxon>Bacteria</taxon>
        <taxon>Pseudomonadati</taxon>
        <taxon>Pseudomonadota</taxon>
        <taxon>Gammaproteobacteria</taxon>
        <taxon>OMG group</taxon>
        <taxon>OM182 clade</taxon>
    </lineage>
</organism>
<evidence type="ECO:0000256" key="10">
    <source>
        <dbReference type="HAMAP-Rule" id="MF_01102"/>
    </source>
</evidence>
<dbReference type="PANTHER" id="PTHR13847">
    <property type="entry name" value="SARCOSINE DEHYDROGENASE-RELATED"/>
    <property type="match status" value="1"/>
</dbReference>
<evidence type="ECO:0000256" key="6">
    <source>
        <dbReference type="ARBA" id="ARBA00022694"/>
    </source>
</evidence>
<evidence type="ECO:0000256" key="9">
    <source>
        <dbReference type="ARBA" id="ARBA00023268"/>
    </source>
</evidence>
<evidence type="ECO:0000313" key="13">
    <source>
        <dbReference type="EMBL" id="PDH35358.1"/>
    </source>
</evidence>
<comment type="catalytic activity">
    <reaction evidence="10">
        <text>5-aminomethyl-2-thiouridine(34) in tRNA + S-adenosyl-L-methionine = 5-methylaminomethyl-2-thiouridine(34) in tRNA + S-adenosyl-L-homocysteine + H(+)</text>
        <dbReference type="Rhea" id="RHEA:19569"/>
        <dbReference type="Rhea" id="RHEA-COMP:10195"/>
        <dbReference type="Rhea" id="RHEA-COMP:10197"/>
        <dbReference type="ChEBI" id="CHEBI:15378"/>
        <dbReference type="ChEBI" id="CHEBI:57856"/>
        <dbReference type="ChEBI" id="CHEBI:59789"/>
        <dbReference type="ChEBI" id="CHEBI:74454"/>
        <dbReference type="ChEBI" id="CHEBI:74455"/>
        <dbReference type="EC" id="2.1.1.61"/>
    </reaction>
</comment>
<dbReference type="GO" id="GO:0050660">
    <property type="term" value="F:flavin adenine dinucleotide binding"/>
    <property type="evidence" value="ECO:0007669"/>
    <property type="project" value="UniProtKB-UniRule"/>
</dbReference>
<dbReference type="InterPro" id="IPR017610">
    <property type="entry name" value="tRNA_S-uridine_synth_MnmC_C"/>
</dbReference>
<dbReference type="InterPro" id="IPR047785">
    <property type="entry name" value="tRNA_MNMC2"/>
</dbReference>
<keyword evidence="2 10" id="KW-0489">Methyltransferase</keyword>
<dbReference type="Proteomes" id="UP000219329">
    <property type="component" value="Unassembled WGS sequence"/>
</dbReference>
<dbReference type="GO" id="GO:0032259">
    <property type="term" value="P:methylation"/>
    <property type="evidence" value="ECO:0007669"/>
    <property type="project" value="UniProtKB-KW"/>
</dbReference>
<name>A0A2A5WGF1_9GAMM</name>
<keyword evidence="4 10" id="KW-0808">Transferase</keyword>
<dbReference type="InterPro" id="IPR008471">
    <property type="entry name" value="MnmC-like_methylTransf"/>
</dbReference>
<dbReference type="Gene3D" id="3.40.50.150">
    <property type="entry name" value="Vaccinia Virus protein VP39"/>
    <property type="match status" value="1"/>
</dbReference>
<evidence type="ECO:0000256" key="8">
    <source>
        <dbReference type="ARBA" id="ARBA00023002"/>
    </source>
</evidence>
<sequence length="678" mass="75746">MKLVTPNISWQENGHPFSEDYKDIYFSAEDPIGESEHVFLRGNLLPERWQQLDRDQFTLAELGFGSGLNFLLACKLWNESPTKGQRLHYIAFEKHPLQLDQMQKLHALWPELQPFSEQFITQYADQGSGCHRFLLSDAIILDLHFGDAKDRLNQLEQRAGIDAWFLDGFNPKRNHAIWGSNILQQIARLSHAGTTLSTYSVAGTLRRNLNQIGFTVKKIQGFGRKRHMLQASYEQTDIQNQPLSDAWNKVPYFTLPSTQKNIAIIGAGLSGCSLAYSLSRRGVKTKIYEVANTIAAGASGIPLFSLRPRLFQANSAIAEYYLHSFLFSSKMLQSLTRFGELTWYQCGVVQLQSALNKKSPLKTLSLTALYPDSVLRNLTDYSRTKLRSIADIETALFFPQGGFVSPASLCAAYCTLSKVAVHLNTAVATLVQKEIKVGSPNIYKEHNGWQLRGDNGDLIDTVDAVIFANSQNISQFEQLRELPIESVSGQVTRFAGTAESNNIDHIITGERTLFPSTDHELVSHLVAASYRNFDGLTPNDSFSDFDNEENFKAIQKSLTNKSLLHNDILQSQAAIRSSTPDRVPLVGAVPNINIIKNRYGGLKRNANRKFDNLYTDQNYWPGLYISAAHGSNGLATCGYSAEILASLICGEQLPIGQETLDALNPIRFAIRDLKKQIS</sequence>
<evidence type="ECO:0000259" key="12">
    <source>
        <dbReference type="Pfam" id="PF05430"/>
    </source>
</evidence>
<dbReference type="InterPro" id="IPR036188">
    <property type="entry name" value="FAD/NAD-bd_sf"/>
</dbReference>
<comment type="subcellular location">
    <subcellularLocation>
        <location evidence="10">Cytoplasm</location>
    </subcellularLocation>
</comment>
<keyword evidence="7 10" id="KW-0274">FAD</keyword>
<feature type="domain" description="FAD dependent oxidoreductase" evidence="11">
    <location>
        <begin position="262"/>
        <end position="647"/>
    </location>
</feature>
<dbReference type="GO" id="GO:0005737">
    <property type="term" value="C:cytoplasm"/>
    <property type="evidence" value="ECO:0007669"/>
    <property type="project" value="UniProtKB-SubCell"/>
</dbReference>
<feature type="region of interest" description="tRNA (mnm(5)s(2)U34)-methyltransferase" evidence="10">
    <location>
        <begin position="1"/>
        <end position="234"/>
    </location>
</feature>
<dbReference type="InterPro" id="IPR029063">
    <property type="entry name" value="SAM-dependent_MTases_sf"/>
</dbReference>
<dbReference type="NCBIfam" id="NF033855">
    <property type="entry name" value="tRNA_MNMC2"/>
    <property type="match status" value="1"/>
</dbReference>
<keyword evidence="3 10" id="KW-0285">Flavoprotein</keyword>
<dbReference type="AlphaFoldDB" id="A0A2A5WGF1"/>
<evidence type="ECO:0000256" key="7">
    <source>
        <dbReference type="ARBA" id="ARBA00022827"/>
    </source>
</evidence>
<dbReference type="EMBL" id="NTJZ01000001">
    <property type="protein sequence ID" value="PDH35358.1"/>
    <property type="molecule type" value="Genomic_DNA"/>
</dbReference>
<comment type="similarity">
    <text evidence="10">In the C-terminal section; belongs to the DAO family.</text>
</comment>
<comment type="similarity">
    <text evidence="10">In the N-terminal section; belongs to the methyltransferase superfamily. tRNA (mnm(5)s(2)U34)-methyltransferase family.</text>
</comment>
<proteinExistence type="inferred from homology"/>
<dbReference type="GO" id="GO:0016645">
    <property type="term" value="F:oxidoreductase activity, acting on the CH-NH group of donors"/>
    <property type="evidence" value="ECO:0007669"/>
    <property type="project" value="InterPro"/>
</dbReference>
<keyword evidence="6 10" id="KW-0819">tRNA processing</keyword>
<comment type="cofactor">
    <cofactor evidence="10">
        <name>FAD</name>
        <dbReference type="ChEBI" id="CHEBI:57692"/>
    </cofactor>
</comment>
<protein>
    <recommendedName>
        <fullName evidence="10">tRNA 5-methylaminomethyl-2-thiouridine biosynthesis bifunctional protein MnmC</fullName>
        <shortName evidence="10">tRNA mnm(5)s(2)U biosynthesis bifunctional protein</shortName>
    </recommendedName>
    <domain>
        <recommendedName>
            <fullName evidence="10">tRNA (mnm(5)s(2)U34)-methyltransferase</fullName>
            <ecNumber evidence="10">2.1.1.61</ecNumber>
        </recommendedName>
    </domain>
    <domain>
        <recommendedName>
            <fullName evidence="10">FAD-dependent cmnm(5)s(2)U34 oxidoreductase</fullName>
            <ecNumber evidence="10">1.5.-.-</ecNumber>
        </recommendedName>
    </domain>
</protein>
<keyword evidence="1 10" id="KW-0963">Cytoplasm</keyword>
<keyword evidence="5 10" id="KW-0949">S-adenosyl-L-methionine</keyword>
<keyword evidence="9 10" id="KW-0511">Multifunctional enzyme</keyword>